<feature type="region of interest" description="Disordered" evidence="1">
    <location>
        <begin position="145"/>
        <end position="212"/>
    </location>
</feature>
<sequence>MPSLQVLAGPSLDKLEPISALVNANKPFEIHSDAFEGSIVVNIKGFAGDEDCEYFKRPERQGITWSIQVQGRFLKPYSANDVLFGNTFDRPLNLPWGSGAALKFMNYIDPTLEHDLTSSTKPWALSPLAATMPHFAHSRGEEAVFPPTRSISDDTTDLHQALTTPSPSSSSSSLDSTASTGSASSSKSRLSKLKPRSKKPRPDVSNLKTASQRRAFFSTEENRKAITFTPEDVITTDFCYGFLEFHPSLALRLPGGLSFDLMRYWDGQPVRFVCCERANGGGEPFGRILWCVCIEPEKEEEIQAAKAGPEEDSEDID</sequence>
<keyword evidence="4" id="KW-1185">Reference proteome</keyword>
<name>A0A0D7BVF8_9AGAR</name>
<protein>
    <submittedName>
        <fullName evidence="3">DUF1769-domain-containing protein</fullName>
    </submittedName>
</protein>
<feature type="domain" description="Domain of unknown function at the cortex 1" evidence="2">
    <location>
        <begin position="4"/>
        <end position="295"/>
    </location>
</feature>
<evidence type="ECO:0000313" key="3">
    <source>
        <dbReference type="EMBL" id="KIY73616.1"/>
    </source>
</evidence>
<dbReference type="PANTHER" id="PTHR34826">
    <property type="entry name" value="UPF0590 PROTEIN C409.17C"/>
    <property type="match status" value="1"/>
</dbReference>
<accession>A0A0D7BVF8</accession>
<dbReference type="AlphaFoldDB" id="A0A0D7BVF8"/>
<feature type="compositionally biased region" description="Basic residues" evidence="1">
    <location>
        <begin position="189"/>
        <end position="199"/>
    </location>
</feature>
<organism evidence="3 4">
    <name type="scientific">Cylindrobasidium torrendii FP15055 ss-10</name>
    <dbReference type="NCBI Taxonomy" id="1314674"/>
    <lineage>
        <taxon>Eukaryota</taxon>
        <taxon>Fungi</taxon>
        <taxon>Dikarya</taxon>
        <taxon>Basidiomycota</taxon>
        <taxon>Agaricomycotina</taxon>
        <taxon>Agaricomycetes</taxon>
        <taxon>Agaricomycetidae</taxon>
        <taxon>Agaricales</taxon>
        <taxon>Marasmiineae</taxon>
        <taxon>Physalacriaceae</taxon>
        <taxon>Cylindrobasidium</taxon>
    </lineage>
</organism>
<evidence type="ECO:0000313" key="4">
    <source>
        <dbReference type="Proteomes" id="UP000054007"/>
    </source>
</evidence>
<dbReference type="PANTHER" id="PTHR34826:SF2">
    <property type="entry name" value="UPF0590 PROTEIN C409.17C"/>
    <property type="match status" value="1"/>
</dbReference>
<proteinExistence type="predicted"/>
<gene>
    <name evidence="3" type="ORF">CYLTODRAFT_448939</name>
</gene>
<dbReference type="OrthoDB" id="2119945at2759"/>
<dbReference type="Pfam" id="PF08588">
    <property type="entry name" value="Duc1"/>
    <property type="match status" value="1"/>
</dbReference>
<feature type="compositionally biased region" description="Low complexity" evidence="1">
    <location>
        <begin position="161"/>
        <end position="188"/>
    </location>
</feature>
<dbReference type="EMBL" id="KN880435">
    <property type="protein sequence ID" value="KIY73616.1"/>
    <property type="molecule type" value="Genomic_DNA"/>
</dbReference>
<dbReference type="Proteomes" id="UP000054007">
    <property type="component" value="Unassembled WGS sequence"/>
</dbReference>
<dbReference type="STRING" id="1314674.A0A0D7BVF8"/>
<reference evidence="3 4" key="1">
    <citation type="journal article" date="2015" name="Fungal Genet. Biol.">
        <title>Evolution of novel wood decay mechanisms in Agaricales revealed by the genome sequences of Fistulina hepatica and Cylindrobasidium torrendii.</title>
        <authorList>
            <person name="Floudas D."/>
            <person name="Held B.W."/>
            <person name="Riley R."/>
            <person name="Nagy L.G."/>
            <person name="Koehler G."/>
            <person name="Ransdell A.S."/>
            <person name="Younus H."/>
            <person name="Chow J."/>
            <person name="Chiniquy J."/>
            <person name="Lipzen A."/>
            <person name="Tritt A."/>
            <person name="Sun H."/>
            <person name="Haridas S."/>
            <person name="LaButti K."/>
            <person name="Ohm R.A."/>
            <person name="Kues U."/>
            <person name="Blanchette R.A."/>
            <person name="Grigoriev I.V."/>
            <person name="Minto R.E."/>
            <person name="Hibbett D.S."/>
        </authorList>
    </citation>
    <scope>NUCLEOTIDE SEQUENCE [LARGE SCALE GENOMIC DNA]</scope>
    <source>
        <strain evidence="3 4">FP15055 ss-10</strain>
    </source>
</reference>
<evidence type="ECO:0000259" key="2">
    <source>
        <dbReference type="Pfam" id="PF08588"/>
    </source>
</evidence>
<dbReference type="InterPro" id="IPR013897">
    <property type="entry name" value="Duc1"/>
</dbReference>
<evidence type="ECO:0000256" key="1">
    <source>
        <dbReference type="SAM" id="MobiDB-lite"/>
    </source>
</evidence>